<dbReference type="RefSeq" id="WP_188360254.1">
    <property type="nucleotide sequence ID" value="NZ_BMDC01000004.1"/>
</dbReference>
<accession>A0A917IXC7</accession>
<organism evidence="2 3">
    <name type="scientific">Rothia aerolata</name>
    <dbReference type="NCBI Taxonomy" id="1812262"/>
    <lineage>
        <taxon>Bacteria</taxon>
        <taxon>Bacillati</taxon>
        <taxon>Actinomycetota</taxon>
        <taxon>Actinomycetes</taxon>
        <taxon>Micrococcales</taxon>
        <taxon>Micrococcaceae</taxon>
        <taxon>Rothia</taxon>
    </lineage>
</organism>
<evidence type="ECO:0000256" key="1">
    <source>
        <dbReference type="SAM" id="SignalP"/>
    </source>
</evidence>
<feature type="chain" id="PRO_5036926494" description="Pathogenicity island protein" evidence="1">
    <location>
        <begin position="31"/>
        <end position="184"/>
    </location>
</feature>
<gene>
    <name evidence="2" type="ORF">GCM10007359_20230</name>
</gene>
<evidence type="ECO:0000313" key="3">
    <source>
        <dbReference type="Proteomes" id="UP000600171"/>
    </source>
</evidence>
<protein>
    <recommendedName>
        <fullName evidence="4">Pathogenicity island protein</fullName>
    </recommendedName>
</protein>
<sequence length="184" mass="17897">MTPGKKISTNFAIGLLAVGTICAVAPSAHATTPTSTVSSTNATEGSLKYLAVNDSQAIIGSNEFDLSFNDEGKAIATDTEGNSEVLPEESVDQNGNQIFLKYEDNGNNELLVSAIATTEMRSVGQCLTGIGGGAVTGAGTLGLAGAAVGTVTLPVIGTVGAGGVGTVVGGVGGGLTGAAASCFG</sequence>
<dbReference type="AlphaFoldDB" id="A0A917IXC7"/>
<comment type="caution">
    <text evidence="2">The sequence shown here is derived from an EMBL/GenBank/DDBJ whole genome shotgun (WGS) entry which is preliminary data.</text>
</comment>
<feature type="signal peptide" evidence="1">
    <location>
        <begin position="1"/>
        <end position="30"/>
    </location>
</feature>
<reference evidence="2 3" key="1">
    <citation type="journal article" date="2014" name="Int. J. Syst. Evol. Microbiol.">
        <title>Complete genome sequence of Corynebacterium casei LMG S-19264T (=DSM 44701T), isolated from a smear-ripened cheese.</title>
        <authorList>
            <consortium name="US DOE Joint Genome Institute (JGI-PGF)"/>
            <person name="Walter F."/>
            <person name="Albersmeier A."/>
            <person name="Kalinowski J."/>
            <person name="Ruckert C."/>
        </authorList>
    </citation>
    <scope>NUCLEOTIDE SEQUENCE [LARGE SCALE GENOMIC DNA]</scope>
    <source>
        <strain evidence="2 3">CCM 8669</strain>
    </source>
</reference>
<evidence type="ECO:0008006" key="4">
    <source>
        <dbReference type="Google" id="ProtNLM"/>
    </source>
</evidence>
<keyword evidence="3" id="KW-1185">Reference proteome</keyword>
<proteinExistence type="predicted"/>
<dbReference type="EMBL" id="BMDC01000004">
    <property type="protein sequence ID" value="GGH66221.1"/>
    <property type="molecule type" value="Genomic_DNA"/>
</dbReference>
<dbReference type="Proteomes" id="UP000600171">
    <property type="component" value="Unassembled WGS sequence"/>
</dbReference>
<evidence type="ECO:0000313" key="2">
    <source>
        <dbReference type="EMBL" id="GGH66221.1"/>
    </source>
</evidence>
<keyword evidence="1" id="KW-0732">Signal</keyword>
<name>A0A917IXC7_9MICC</name>